<dbReference type="Proteomes" id="UP000886878">
    <property type="component" value="Unassembled WGS sequence"/>
</dbReference>
<comment type="similarity">
    <text evidence="7">Belongs to the DNA polymerase HolA subunit family.</text>
</comment>
<dbReference type="PANTHER" id="PTHR34388:SF1">
    <property type="entry name" value="DNA POLYMERASE III SUBUNIT DELTA"/>
    <property type="match status" value="1"/>
</dbReference>
<keyword evidence="4 11" id="KW-0548">Nucleotidyltransferase</keyword>
<evidence type="ECO:0000313" key="11">
    <source>
        <dbReference type="EMBL" id="HIW70248.1"/>
    </source>
</evidence>
<sequence length="338" mass="37492">MDVAALSQQLAKKSPSPVYLVLGTQQVLQRQARQVFEKLIPQEERVMNIGAYDMEDTPVSVAVDDAMSAPFFGERRLVIINKPYFLTGQRGKTKVEHDVDGLKKYLANPQPTTVLVFLAPYEKLDGRKAVVKALKKVAVTVDAAPLNERAARQAVQKLFAAEGVTIAPAALDELVRRTNSDYGLMSARVKQLTLLAYPHKEVTAKQVAGLVPQSLDDNVFHLVNAVLQKNHRLALDLYHQLIESQTAPLSINAALVNQFRLLIQLKVLSSRGLSQAGLAKKLRVHPYRVKLGIQTARHFSLKSLTNAFLGLVNVDKQLKTTSQSPELLFQLFMLQLSK</sequence>
<evidence type="ECO:0000256" key="5">
    <source>
        <dbReference type="ARBA" id="ARBA00022705"/>
    </source>
</evidence>
<evidence type="ECO:0000256" key="4">
    <source>
        <dbReference type="ARBA" id="ARBA00022695"/>
    </source>
</evidence>
<accession>A0A9D1QNT8</accession>
<evidence type="ECO:0000256" key="6">
    <source>
        <dbReference type="ARBA" id="ARBA00022932"/>
    </source>
</evidence>
<dbReference type="AlphaFoldDB" id="A0A9D1QNT8"/>
<evidence type="ECO:0000259" key="9">
    <source>
        <dbReference type="Pfam" id="PF06144"/>
    </source>
</evidence>
<keyword evidence="3 11" id="KW-0808">Transferase</keyword>
<feature type="domain" description="DNA polymerase III delta N-terminal" evidence="9">
    <location>
        <begin position="19"/>
        <end position="143"/>
    </location>
</feature>
<comment type="caution">
    <text evidence="11">The sequence shown here is derived from an EMBL/GenBank/DDBJ whole genome shotgun (WGS) entry which is preliminary data.</text>
</comment>
<gene>
    <name evidence="11" type="primary">holA</name>
    <name evidence="11" type="ORF">H9876_02540</name>
</gene>
<keyword evidence="6" id="KW-0239">DNA-directed DNA polymerase</keyword>
<dbReference type="InterPro" id="IPR027417">
    <property type="entry name" value="P-loop_NTPase"/>
</dbReference>
<evidence type="ECO:0000256" key="3">
    <source>
        <dbReference type="ARBA" id="ARBA00022679"/>
    </source>
</evidence>
<dbReference type="GO" id="GO:0003887">
    <property type="term" value="F:DNA-directed DNA polymerase activity"/>
    <property type="evidence" value="ECO:0007669"/>
    <property type="project" value="UniProtKB-KW"/>
</dbReference>
<dbReference type="InterPro" id="IPR008921">
    <property type="entry name" value="DNA_pol3_clamp-load_cplx_C"/>
</dbReference>
<dbReference type="PANTHER" id="PTHR34388">
    <property type="entry name" value="DNA POLYMERASE III SUBUNIT DELTA"/>
    <property type="match status" value="1"/>
</dbReference>
<evidence type="ECO:0000313" key="12">
    <source>
        <dbReference type="Proteomes" id="UP000886878"/>
    </source>
</evidence>
<dbReference type="SUPFAM" id="SSF52540">
    <property type="entry name" value="P-loop containing nucleoside triphosphate hydrolases"/>
    <property type="match status" value="1"/>
</dbReference>
<organism evidence="11 12">
    <name type="scientific">Candidatus Limosilactobacillus merdipullorum</name>
    <dbReference type="NCBI Taxonomy" id="2838653"/>
    <lineage>
        <taxon>Bacteria</taxon>
        <taxon>Bacillati</taxon>
        <taxon>Bacillota</taxon>
        <taxon>Bacilli</taxon>
        <taxon>Lactobacillales</taxon>
        <taxon>Lactobacillaceae</taxon>
        <taxon>Limosilactobacillus</taxon>
    </lineage>
</organism>
<evidence type="ECO:0000259" key="10">
    <source>
        <dbReference type="Pfam" id="PF21694"/>
    </source>
</evidence>
<dbReference type="Pfam" id="PF06144">
    <property type="entry name" value="DNA_pol3_delta"/>
    <property type="match status" value="1"/>
</dbReference>
<evidence type="ECO:0000256" key="1">
    <source>
        <dbReference type="ARBA" id="ARBA00012417"/>
    </source>
</evidence>
<name>A0A9D1QNT8_9LACO</name>
<proteinExistence type="inferred from homology"/>
<dbReference type="Pfam" id="PF21694">
    <property type="entry name" value="DNA_pol3_delta_C"/>
    <property type="match status" value="1"/>
</dbReference>
<feature type="domain" description="DNA polymerase III delta subunit-like C-terminal" evidence="10">
    <location>
        <begin position="217"/>
        <end position="336"/>
    </location>
</feature>
<reference evidence="11" key="2">
    <citation type="submission" date="2021-04" db="EMBL/GenBank/DDBJ databases">
        <authorList>
            <person name="Gilroy R."/>
        </authorList>
    </citation>
    <scope>NUCLEOTIDE SEQUENCE</scope>
    <source>
        <strain evidence="11">ChiHejej3B27-2180</strain>
    </source>
</reference>
<dbReference type="GO" id="GO:0006261">
    <property type="term" value="P:DNA-templated DNA replication"/>
    <property type="evidence" value="ECO:0007669"/>
    <property type="project" value="TreeGrafter"/>
</dbReference>
<dbReference type="NCBIfam" id="TIGR01128">
    <property type="entry name" value="holA"/>
    <property type="match status" value="1"/>
</dbReference>
<dbReference type="SUPFAM" id="SSF48019">
    <property type="entry name" value="post-AAA+ oligomerization domain-like"/>
    <property type="match status" value="1"/>
</dbReference>
<dbReference type="Gene3D" id="1.20.272.10">
    <property type="match status" value="1"/>
</dbReference>
<dbReference type="InterPro" id="IPR048466">
    <property type="entry name" value="DNA_pol3_delta-like_C"/>
</dbReference>
<protein>
    <recommendedName>
        <fullName evidence="2">DNA polymerase III subunit delta</fullName>
        <ecNumber evidence="1">2.7.7.7</ecNumber>
    </recommendedName>
</protein>
<dbReference type="Gene3D" id="3.40.50.300">
    <property type="entry name" value="P-loop containing nucleotide triphosphate hydrolases"/>
    <property type="match status" value="1"/>
</dbReference>
<dbReference type="EMBL" id="DXGK01000046">
    <property type="protein sequence ID" value="HIW70248.1"/>
    <property type="molecule type" value="Genomic_DNA"/>
</dbReference>
<dbReference type="GO" id="GO:0003677">
    <property type="term" value="F:DNA binding"/>
    <property type="evidence" value="ECO:0007669"/>
    <property type="project" value="InterPro"/>
</dbReference>
<evidence type="ECO:0000256" key="8">
    <source>
        <dbReference type="ARBA" id="ARBA00049244"/>
    </source>
</evidence>
<comment type="catalytic activity">
    <reaction evidence="8">
        <text>DNA(n) + a 2'-deoxyribonucleoside 5'-triphosphate = DNA(n+1) + diphosphate</text>
        <dbReference type="Rhea" id="RHEA:22508"/>
        <dbReference type="Rhea" id="RHEA-COMP:17339"/>
        <dbReference type="Rhea" id="RHEA-COMP:17340"/>
        <dbReference type="ChEBI" id="CHEBI:33019"/>
        <dbReference type="ChEBI" id="CHEBI:61560"/>
        <dbReference type="ChEBI" id="CHEBI:173112"/>
        <dbReference type="EC" id="2.7.7.7"/>
    </reaction>
</comment>
<evidence type="ECO:0000256" key="7">
    <source>
        <dbReference type="ARBA" id="ARBA00034754"/>
    </source>
</evidence>
<reference evidence="11" key="1">
    <citation type="journal article" date="2021" name="PeerJ">
        <title>Extensive microbial diversity within the chicken gut microbiome revealed by metagenomics and culture.</title>
        <authorList>
            <person name="Gilroy R."/>
            <person name="Ravi A."/>
            <person name="Getino M."/>
            <person name="Pursley I."/>
            <person name="Horton D.L."/>
            <person name="Alikhan N.F."/>
            <person name="Baker D."/>
            <person name="Gharbi K."/>
            <person name="Hall N."/>
            <person name="Watson M."/>
            <person name="Adriaenssens E.M."/>
            <person name="Foster-Nyarko E."/>
            <person name="Jarju S."/>
            <person name="Secka A."/>
            <person name="Antonio M."/>
            <person name="Oren A."/>
            <person name="Chaudhuri R.R."/>
            <person name="La Ragione R."/>
            <person name="Hildebrand F."/>
            <person name="Pallen M.J."/>
        </authorList>
    </citation>
    <scope>NUCLEOTIDE SEQUENCE</scope>
    <source>
        <strain evidence="11">ChiHejej3B27-2180</strain>
    </source>
</reference>
<keyword evidence="5" id="KW-0235">DNA replication</keyword>
<evidence type="ECO:0000256" key="2">
    <source>
        <dbReference type="ARBA" id="ARBA00017703"/>
    </source>
</evidence>
<dbReference type="GO" id="GO:0009360">
    <property type="term" value="C:DNA polymerase III complex"/>
    <property type="evidence" value="ECO:0007669"/>
    <property type="project" value="InterPro"/>
</dbReference>
<dbReference type="InterPro" id="IPR005790">
    <property type="entry name" value="DNA_polIII_delta"/>
</dbReference>
<dbReference type="InterPro" id="IPR010372">
    <property type="entry name" value="DNA_pol3_delta_N"/>
</dbReference>
<dbReference type="EC" id="2.7.7.7" evidence="1"/>
<dbReference type="Gene3D" id="1.10.8.60">
    <property type="match status" value="1"/>
</dbReference>